<accession>A0AAD9LMM7</accession>
<dbReference type="EMBL" id="JASMQC010000008">
    <property type="protein sequence ID" value="KAK1942818.1"/>
    <property type="molecule type" value="Genomic_DNA"/>
</dbReference>
<dbReference type="Proteomes" id="UP001259832">
    <property type="component" value="Unassembled WGS sequence"/>
</dbReference>
<proteinExistence type="predicted"/>
<name>A0AAD9LMM7_9STRA</name>
<protein>
    <submittedName>
        <fullName evidence="1">Uncharacterized protein</fullName>
    </submittedName>
</protein>
<dbReference type="AlphaFoldDB" id="A0AAD9LMM7"/>
<sequence>MKRFSSGERSRTAVGSTTLLATTRCGLCSAAGVQRGASLTLREPDAARGSVTEQSMDRSWTAFVYRWNTEGLEAFQQKLVQREEQHSRLSVGALAVQICELSWDADRTCCFASPRMSELSRVSCTATQSRYLGAHYKRHPLF</sequence>
<gene>
    <name evidence="1" type="ORF">P3T76_005455</name>
</gene>
<comment type="caution">
    <text evidence="1">The sequence shown here is derived from an EMBL/GenBank/DDBJ whole genome shotgun (WGS) entry which is preliminary data.</text>
</comment>
<keyword evidence="2" id="KW-1185">Reference proteome</keyword>
<evidence type="ECO:0000313" key="1">
    <source>
        <dbReference type="EMBL" id="KAK1942818.1"/>
    </source>
</evidence>
<evidence type="ECO:0000313" key="2">
    <source>
        <dbReference type="Proteomes" id="UP001259832"/>
    </source>
</evidence>
<reference evidence="1" key="1">
    <citation type="submission" date="2023-08" db="EMBL/GenBank/DDBJ databases">
        <title>Reference Genome Resource for the Citrus Pathogen Phytophthora citrophthora.</title>
        <authorList>
            <person name="Moller H."/>
            <person name="Coetzee B."/>
            <person name="Rose L.J."/>
            <person name="Van Niekerk J.M."/>
        </authorList>
    </citation>
    <scope>NUCLEOTIDE SEQUENCE</scope>
    <source>
        <strain evidence="1">STE-U-9442</strain>
    </source>
</reference>
<organism evidence="1 2">
    <name type="scientific">Phytophthora citrophthora</name>
    <dbReference type="NCBI Taxonomy" id="4793"/>
    <lineage>
        <taxon>Eukaryota</taxon>
        <taxon>Sar</taxon>
        <taxon>Stramenopiles</taxon>
        <taxon>Oomycota</taxon>
        <taxon>Peronosporomycetes</taxon>
        <taxon>Peronosporales</taxon>
        <taxon>Peronosporaceae</taxon>
        <taxon>Phytophthora</taxon>
    </lineage>
</organism>